<dbReference type="PANTHER" id="PTHR38590">
    <property type="entry name" value="BLL0828 PROTEIN"/>
    <property type="match status" value="1"/>
</dbReference>
<dbReference type="CDD" id="cd01038">
    <property type="entry name" value="Endonuclease_DUF559"/>
    <property type="match status" value="1"/>
</dbReference>
<gene>
    <name evidence="3" type="ORF">ABIE13_004617</name>
</gene>
<dbReference type="SUPFAM" id="SSF52980">
    <property type="entry name" value="Restriction endonuclease-like"/>
    <property type="match status" value="1"/>
</dbReference>
<keyword evidence="3" id="KW-0255">Endonuclease</keyword>
<keyword evidence="4" id="KW-1185">Reference proteome</keyword>
<reference evidence="3 4" key="1">
    <citation type="submission" date="2024-06" db="EMBL/GenBank/DDBJ databases">
        <title>Sorghum-associated microbial communities from plants grown in Nebraska, USA.</title>
        <authorList>
            <person name="Schachtman D."/>
        </authorList>
    </citation>
    <scope>NUCLEOTIDE SEQUENCE [LARGE SCALE GENOMIC DNA]</scope>
    <source>
        <strain evidence="3 4">2709</strain>
    </source>
</reference>
<dbReference type="InterPro" id="IPR007569">
    <property type="entry name" value="DUF559"/>
</dbReference>
<dbReference type="PANTHER" id="PTHR38590:SF1">
    <property type="entry name" value="BLL0828 PROTEIN"/>
    <property type="match status" value="1"/>
</dbReference>
<dbReference type="Pfam" id="PF04480">
    <property type="entry name" value="DUF559"/>
    <property type="match status" value="1"/>
</dbReference>
<evidence type="ECO:0000313" key="3">
    <source>
        <dbReference type="EMBL" id="MET4579480.1"/>
    </source>
</evidence>
<evidence type="ECO:0000256" key="1">
    <source>
        <dbReference type="SAM" id="MobiDB-lite"/>
    </source>
</evidence>
<dbReference type="EMBL" id="JBEPSH010000010">
    <property type="protein sequence ID" value="MET4579480.1"/>
    <property type="molecule type" value="Genomic_DNA"/>
</dbReference>
<feature type="compositionally biased region" description="Polar residues" evidence="1">
    <location>
        <begin position="13"/>
        <end position="26"/>
    </location>
</feature>
<sequence length="165" mass="18895">MQPTKRSPKPHCQTAQEVQEVQTKPKSSLSRVRERVGVRERARALRHTQTDPEALLWSKLRDRRLMGLKFRRQRPIVGYYADVACLEIGLVIEIDGGQHAAPDAVLRDQKRSRALSQEDFDVLRFWSNEVLRETQSVMEKIRQVAEMRAAALAPQPGVLSLSLTR</sequence>
<feature type="region of interest" description="Disordered" evidence="1">
    <location>
        <begin position="1"/>
        <end position="33"/>
    </location>
</feature>
<protein>
    <submittedName>
        <fullName evidence="3">Very-short-patch-repair endonuclease</fullName>
    </submittedName>
</protein>
<keyword evidence="3" id="KW-0540">Nuclease</keyword>
<name>A0ABV2QFW0_9BURK</name>
<comment type="caution">
    <text evidence="3">The sequence shown here is derived from an EMBL/GenBank/DDBJ whole genome shotgun (WGS) entry which is preliminary data.</text>
</comment>
<proteinExistence type="predicted"/>
<dbReference type="InterPro" id="IPR047216">
    <property type="entry name" value="Endonuclease_DUF559_bact"/>
</dbReference>
<organism evidence="3 4">
    <name type="scientific">Ottowia thiooxydans</name>
    <dbReference type="NCBI Taxonomy" id="219182"/>
    <lineage>
        <taxon>Bacteria</taxon>
        <taxon>Pseudomonadati</taxon>
        <taxon>Pseudomonadota</taxon>
        <taxon>Betaproteobacteria</taxon>
        <taxon>Burkholderiales</taxon>
        <taxon>Comamonadaceae</taxon>
        <taxon>Ottowia</taxon>
    </lineage>
</organism>
<dbReference type="RefSeq" id="WP_354447621.1">
    <property type="nucleotide sequence ID" value="NZ_JBEPSH010000010.1"/>
</dbReference>
<evidence type="ECO:0000313" key="4">
    <source>
        <dbReference type="Proteomes" id="UP001549320"/>
    </source>
</evidence>
<feature type="domain" description="DUF559" evidence="2">
    <location>
        <begin position="39"/>
        <end position="144"/>
    </location>
</feature>
<dbReference type="InterPro" id="IPR011335">
    <property type="entry name" value="Restrct_endonuc-II-like"/>
</dbReference>
<keyword evidence="3" id="KW-0378">Hydrolase</keyword>
<dbReference type="GO" id="GO:0004519">
    <property type="term" value="F:endonuclease activity"/>
    <property type="evidence" value="ECO:0007669"/>
    <property type="project" value="UniProtKB-KW"/>
</dbReference>
<dbReference type="Gene3D" id="3.40.960.10">
    <property type="entry name" value="VSR Endonuclease"/>
    <property type="match status" value="1"/>
</dbReference>
<evidence type="ECO:0000259" key="2">
    <source>
        <dbReference type="Pfam" id="PF04480"/>
    </source>
</evidence>
<dbReference type="Proteomes" id="UP001549320">
    <property type="component" value="Unassembled WGS sequence"/>
</dbReference>
<accession>A0ABV2QFW0</accession>